<dbReference type="EMBL" id="LT598496">
    <property type="protein sequence ID" value="SBV27023.1"/>
    <property type="molecule type" value="Genomic_DNA"/>
</dbReference>
<sequence length="138" mass="15683">MLGIVIVLVTVPILVLPAVRSLNRRTQRLAPEPRWWTRAAGYVMLGSAEAYLFGLMHMSYWGTPRDTCIARYENWDGMHGHARYWPLERKCTEFIDMVPSYVNPLIVILLAGALACALVAAAQALRHRRQPVERDLNP</sequence>
<feature type="transmembrane region" description="Helical" evidence="1">
    <location>
        <begin position="35"/>
        <end position="56"/>
    </location>
</feature>
<keyword evidence="1" id="KW-1133">Transmembrane helix</keyword>
<accession>A0A1C3N359</accession>
<evidence type="ECO:0000313" key="2">
    <source>
        <dbReference type="EMBL" id="SBV27023.1"/>
    </source>
</evidence>
<organism evidence="2 3">
    <name type="scientific">Micromonospora krabiensis</name>
    <dbReference type="NCBI Taxonomy" id="307121"/>
    <lineage>
        <taxon>Bacteria</taxon>
        <taxon>Bacillati</taxon>
        <taxon>Actinomycetota</taxon>
        <taxon>Actinomycetes</taxon>
        <taxon>Micromonosporales</taxon>
        <taxon>Micromonosporaceae</taxon>
        <taxon>Micromonospora</taxon>
    </lineage>
</organism>
<dbReference type="RefSeq" id="WP_091590334.1">
    <property type="nucleotide sequence ID" value="NZ_JBHRWG010000006.1"/>
</dbReference>
<evidence type="ECO:0000313" key="3">
    <source>
        <dbReference type="Proteomes" id="UP000199393"/>
    </source>
</evidence>
<keyword evidence="1" id="KW-0812">Transmembrane</keyword>
<keyword evidence="1" id="KW-0472">Membrane</keyword>
<feature type="transmembrane region" description="Helical" evidence="1">
    <location>
        <begin position="105"/>
        <end position="125"/>
    </location>
</feature>
<dbReference type="AlphaFoldDB" id="A0A1C3N359"/>
<protein>
    <submittedName>
        <fullName evidence="2">Uncharacterized protein</fullName>
    </submittedName>
</protein>
<evidence type="ECO:0000256" key="1">
    <source>
        <dbReference type="SAM" id="Phobius"/>
    </source>
</evidence>
<keyword evidence="3" id="KW-1185">Reference proteome</keyword>
<name>A0A1C3N359_9ACTN</name>
<reference evidence="3" key="1">
    <citation type="submission" date="2016-06" db="EMBL/GenBank/DDBJ databases">
        <authorList>
            <person name="Varghese N."/>
        </authorList>
    </citation>
    <scope>NUCLEOTIDE SEQUENCE [LARGE SCALE GENOMIC DNA]</scope>
    <source>
        <strain evidence="3">DSM 45344</strain>
    </source>
</reference>
<feature type="transmembrane region" description="Helical" evidence="1">
    <location>
        <begin position="6"/>
        <end position="23"/>
    </location>
</feature>
<gene>
    <name evidence="2" type="ORF">GA0070620_2523</name>
</gene>
<proteinExistence type="predicted"/>
<dbReference type="Proteomes" id="UP000199393">
    <property type="component" value="Chromosome I"/>
</dbReference>